<sequence length="100" mass="10903">MVSSKRYLLSPIEWKVGRVQLKKRLGVEALAAVMMNSIVMVLKNIMSWWLHLISMNTVQTKEGTAGTVDIVAASPPYGALDIGLIRDEANVAAPHERASG</sequence>
<reference evidence="1 2" key="1">
    <citation type="submission" date="2020-09" db="EMBL/GenBank/DDBJ databases">
        <title>De no assembly of potato wild relative species, Solanum commersonii.</title>
        <authorList>
            <person name="Cho K."/>
        </authorList>
    </citation>
    <scope>NUCLEOTIDE SEQUENCE [LARGE SCALE GENOMIC DNA]</scope>
    <source>
        <strain evidence="1">LZ3.2</strain>
        <tissue evidence="1">Leaf</tissue>
    </source>
</reference>
<dbReference type="Proteomes" id="UP000824120">
    <property type="component" value="Chromosome 11"/>
</dbReference>
<proteinExistence type="predicted"/>
<keyword evidence="2" id="KW-1185">Reference proteome</keyword>
<dbReference type="EMBL" id="JACXVP010000011">
    <property type="protein sequence ID" value="KAG5574354.1"/>
    <property type="molecule type" value="Genomic_DNA"/>
</dbReference>
<dbReference type="AlphaFoldDB" id="A0A9J5WFG1"/>
<gene>
    <name evidence="1" type="ORF">H5410_054488</name>
</gene>
<name>A0A9J5WFG1_SOLCO</name>
<evidence type="ECO:0000313" key="1">
    <source>
        <dbReference type="EMBL" id="KAG5574354.1"/>
    </source>
</evidence>
<protein>
    <submittedName>
        <fullName evidence="1">Uncharacterized protein</fullName>
    </submittedName>
</protein>
<organism evidence="1 2">
    <name type="scientific">Solanum commersonii</name>
    <name type="common">Commerson's wild potato</name>
    <name type="synonym">Commerson's nightshade</name>
    <dbReference type="NCBI Taxonomy" id="4109"/>
    <lineage>
        <taxon>Eukaryota</taxon>
        <taxon>Viridiplantae</taxon>
        <taxon>Streptophyta</taxon>
        <taxon>Embryophyta</taxon>
        <taxon>Tracheophyta</taxon>
        <taxon>Spermatophyta</taxon>
        <taxon>Magnoliopsida</taxon>
        <taxon>eudicotyledons</taxon>
        <taxon>Gunneridae</taxon>
        <taxon>Pentapetalae</taxon>
        <taxon>asterids</taxon>
        <taxon>lamiids</taxon>
        <taxon>Solanales</taxon>
        <taxon>Solanaceae</taxon>
        <taxon>Solanoideae</taxon>
        <taxon>Solaneae</taxon>
        <taxon>Solanum</taxon>
    </lineage>
</organism>
<evidence type="ECO:0000313" key="2">
    <source>
        <dbReference type="Proteomes" id="UP000824120"/>
    </source>
</evidence>
<comment type="caution">
    <text evidence="1">The sequence shown here is derived from an EMBL/GenBank/DDBJ whole genome shotgun (WGS) entry which is preliminary data.</text>
</comment>
<accession>A0A9J5WFG1</accession>